<dbReference type="PANTHER" id="PTHR22427">
    <property type="entry name" value="GH15728P"/>
    <property type="match status" value="1"/>
</dbReference>
<dbReference type="AlphaFoldDB" id="A0AAV2LHP1"/>
<gene>
    <name evidence="3" type="ORF">KC01_LOCUS29579</name>
</gene>
<feature type="region of interest" description="Disordered" evidence="1">
    <location>
        <begin position="386"/>
        <end position="785"/>
    </location>
</feature>
<feature type="compositionally biased region" description="Low complexity" evidence="1">
    <location>
        <begin position="752"/>
        <end position="764"/>
    </location>
</feature>
<dbReference type="EMBL" id="OZ035825">
    <property type="protein sequence ID" value="CAL1601666.1"/>
    <property type="molecule type" value="Genomic_DNA"/>
</dbReference>
<feature type="compositionally biased region" description="Basic and acidic residues" evidence="1">
    <location>
        <begin position="525"/>
        <end position="543"/>
    </location>
</feature>
<feature type="compositionally biased region" description="Polar residues" evidence="1">
    <location>
        <begin position="648"/>
        <end position="657"/>
    </location>
</feature>
<feature type="compositionally biased region" description="Acidic residues" evidence="1">
    <location>
        <begin position="544"/>
        <end position="554"/>
    </location>
</feature>
<dbReference type="InterPro" id="IPR027907">
    <property type="entry name" value="BTBD8_C"/>
</dbReference>
<sequence length="1280" mass="136741">MPKKAQAGCPGNASTAKTQVKMPDKKAAGTAAAATSTSNGTKPANGPLKKTLATTKPKTGVNSYPMASTAPKSGTSTSTKPDTSVTKTTRPATVLQTSRAAGKPTTVAATTKSLSTVSRTTAPRGATTAPPSGRTAAAPPNKVSGKKDVVRPPAAAVTKKPLHIPGAKKTDSKPAVCVRPSMTSTTTKVDQKLPPPLTKPQPTTMANATKKSSAAATRFRIAQTPPGSPMGKFPAARNAPQSKISHKPTQAVPPFGASKSTGKTGASKAAAATPKKTAGATGAVQDAQVPPQSSAPDSFADLVAPVSAQSIMLETAEKDAEIKISSASQSPLTTSSPQIEPCVPDPSAHELVQAAFHPSPVAASLPQELKNISSVTETQTLLLPKHTLEPENEQPLFVPFNNLNDDEEEEEKEGSQLVSVSEMSGTTQPTEESRPGSAGPLGASAWRVGGALHSELDSEEVSVSQQGASELSAPGVLEGTESMDDLGEGSLKGAMDMEGASAGSPDFERVPEIPVNDDDDDDDRVCDMDVGSERADEPQRHDNDVDDEDEDVEMASEGITESGLESYGNADEDDFAEDERLDNLNRMAQPPPPPLLPSAPAAQWDQPNPFSGPCAVLVPHQSPSEAAESGAQVEEAAESPLTDPCQGDSETPTQESGQVWMELGSATIINENQDDPETVFDKKPLTPEPAAEPALSQTALCALESSLSPIRSGPCSEETKVLSVEDVPEPRSSPQLEQSHGRAPDDTPACESSNGPASNPSSSSVTEDEASDTEGEAQLEDSLEPSIDCNVTFECMSHGQRMLSIVEEGEEPQDRGAPEDATPSATSLVSFGLDPTTLASNSNAQSTESCVKSPGIFSVEELPEEARELDFTHMHVASVSNQPYIECGKHPVDSEQAVESNIAIPDKVYSPSPEPQPVEQTAPLGDLQPPYYSAICEKTESFAGFTALLHPQRRDHSSYPRTYCDIVKPINAALASPRLSCTDLPPRSPKQQSLSPQLRRLEQHQRHLQELQQRREQQSRPMEEAEQERRTREEEEERKKKDEAEEEIKRNKRRLREQEELQQRKALEMQLQQQQEELKQRQQIMQWQQELEESNNEQPLLLSPSSGLCTIYEALEQDEDEAKCEDRVKGLNPIAEKDFKSSEVDSGCARVTPETQISPPPPQDAPQRLDCPTQNGDHDSSESPERESPRELEWGKKVDIVHQLINQTLLLNGDGCSSLLLLPGGAGGTLSPLESSLWPTLLPPLTPPSATVTSVSSFSPEITGTSPQGEWTVVELETHH</sequence>
<feature type="compositionally biased region" description="Polar residues" evidence="1">
    <location>
        <begin position="107"/>
        <end position="117"/>
    </location>
</feature>
<feature type="compositionally biased region" description="Acidic residues" evidence="1">
    <location>
        <begin position="515"/>
        <end position="524"/>
    </location>
</feature>
<feature type="compositionally biased region" description="Low complexity" evidence="1">
    <location>
        <begin position="325"/>
        <end position="338"/>
    </location>
</feature>
<feature type="compositionally biased region" description="Polar residues" evidence="1">
    <location>
        <begin position="416"/>
        <end position="430"/>
    </location>
</feature>
<evidence type="ECO:0000313" key="3">
    <source>
        <dbReference type="EMBL" id="CAL1601666.1"/>
    </source>
</evidence>
<feature type="compositionally biased region" description="Low complexity" evidence="1">
    <location>
        <begin position="256"/>
        <end position="283"/>
    </location>
</feature>
<feature type="compositionally biased region" description="Low complexity" evidence="1">
    <location>
        <begin position="200"/>
        <end position="217"/>
    </location>
</feature>
<feature type="compositionally biased region" description="Basic and acidic residues" evidence="1">
    <location>
        <begin position="1176"/>
        <end position="1192"/>
    </location>
</feature>
<dbReference type="Proteomes" id="UP001497482">
    <property type="component" value="Chromosome 3"/>
</dbReference>
<feature type="region of interest" description="Disordered" evidence="1">
    <location>
        <begin position="1135"/>
        <end position="1192"/>
    </location>
</feature>
<feature type="domain" description="BTB/POZ" evidence="2">
    <location>
        <begin position="1236"/>
        <end position="1280"/>
    </location>
</feature>
<evidence type="ECO:0000256" key="1">
    <source>
        <dbReference type="SAM" id="MobiDB-lite"/>
    </source>
</evidence>
<feature type="compositionally biased region" description="Acidic residues" evidence="1">
    <location>
        <begin position="766"/>
        <end position="783"/>
    </location>
</feature>
<feature type="region of interest" description="Disordered" evidence="1">
    <location>
        <begin position="802"/>
        <end position="833"/>
    </location>
</feature>
<protein>
    <recommendedName>
        <fullName evidence="2">BTB/POZ domain-containing protein</fullName>
    </recommendedName>
</protein>
<feature type="compositionally biased region" description="Basic and acidic residues" evidence="1">
    <location>
        <begin position="999"/>
        <end position="1049"/>
    </location>
</feature>
<feature type="compositionally biased region" description="Acidic residues" evidence="1">
    <location>
        <begin position="570"/>
        <end position="580"/>
    </location>
</feature>
<keyword evidence="4" id="KW-1185">Reference proteome</keyword>
<name>A0AAV2LHP1_KNICA</name>
<evidence type="ECO:0000259" key="2">
    <source>
        <dbReference type="Pfam" id="PF15363"/>
    </source>
</evidence>
<dbReference type="Pfam" id="PF15363">
    <property type="entry name" value="BTBD8_C"/>
    <property type="match status" value="1"/>
</dbReference>
<reference evidence="3 4" key="1">
    <citation type="submission" date="2024-04" db="EMBL/GenBank/DDBJ databases">
        <authorList>
            <person name="Waldvogel A.-M."/>
            <person name="Schoenle A."/>
        </authorList>
    </citation>
    <scope>NUCLEOTIDE SEQUENCE [LARGE SCALE GENOMIC DNA]</scope>
</reference>
<proteinExistence type="predicted"/>
<feature type="compositionally biased region" description="Low complexity" evidence="1">
    <location>
        <begin position="118"/>
        <end position="133"/>
    </location>
</feature>
<feature type="region of interest" description="Disordered" evidence="1">
    <location>
        <begin position="322"/>
        <end position="348"/>
    </location>
</feature>
<organism evidence="3 4">
    <name type="scientific">Knipowitschia caucasica</name>
    <name type="common">Caucasian dwarf goby</name>
    <name type="synonym">Pomatoschistus caucasicus</name>
    <dbReference type="NCBI Taxonomy" id="637954"/>
    <lineage>
        <taxon>Eukaryota</taxon>
        <taxon>Metazoa</taxon>
        <taxon>Chordata</taxon>
        <taxon>Craniata</taxon>
        <taxon>Vertebrata</taxon>
        <taxon>Euteleostomi</taxon>
        <taxon>Actinopterygii</taxon>
        <taxon>Neopterygii</taxon>
        <taxon>Teleostei</taxon>
        <taxon>Neoteleostei</taxon>
        <taxon>Acanthomorphata</taxon>
        <taxon>Gobiaria</taxon>
        <taxon>Gobiiformes</taxon>
        <taxon>Gobioidei</taxon>
        <taxon>Gobiidae</taxon>
        <taxon>Gobiinae</taxon>
        <taxon>Knipowitschia</taxon>
    </lineage>
</organism>
<dbReference type="PANTHER" id="PTHR22427:SF8">
    <property type="entry name" value="PROLINE-RICH PROTEIN 36"/>
    <property type="match status" value="1"/>
</dbReference>
<feature type="compositionally biased region" description="Polar residues" evidence="1">
    <location>
        <begin position="695"/>
        <end position="709"/>
    </location>
</feature>
<feature type="region of interest" description="Disordered" evidence="1">
    <location>
        <begin position="1"/>
        <end position="301"/>
    </location>
</feature>
<feature type="compositionally biased region" description="Polar residues" evidence="1">
    <location>
        <begin position="60"/>
        <end position="99"/>
    </location>
</feature>
<feature type="region of interest" description="Disordered" evidence="1">
    <location>
        <begin position="978"/>
        <end position="1056"/>
    </location>
</feature>
<evidence type="ECO:0000313" key="4">
    <source>
        <dbReference type="Proteomes" id="UP001497482"/>
    </source>
</evidence>
<accession>A0AAV2LHP1</accession>
<feature type="compositionally biased region" description="Low complexity" evidence="1">
    <location>
        <begin position="28"/>
        <end position="59"/>
    </location>
</feature>